<keyword evidence="1" id="KW-0804">Transcription</keyword>
<dbReference type="GO" id="GO:0000428">
    <property type="term" value="C:DNA-directed RNA polymerase complex"/>
    <property type="evidence" value="ECO:0007669"/>
    <property type="project" value="UniProtKB-KW"/>
</dbReference>
<comment type="caution">
    <text evidence="1">The sequence shown here is derived from an EMBL/GenBank/DDBJ whole genome shotgun (WGS) entry which is preliminary data.</text>
</comment>
<evidence type="ECO:0000313" key="1">
    <source>
        <dbReference type="EMBL" id="MCU6763233.1"/>
    </source>
</evidence>
<dbReference type="EMBL" id="JAOQJQ010000005">
    <property type="protein sequence ID" value="MCU6763233.1"/>
    <property type="molecule type" value="Genomic_DNA"/>
</dbReference>
<name>A0ABT2TLZ4_9FIRM</name>
<dbReference type="RefSeq" id="WP_158425868.1">
    <property type="nucleotide sequence ID" value="NZ_JAOQJQ010000005.1"/>
</dbReference>
<accession>A0ABT2TLZ4</accession>
<dbReference type="SUPFAM" id="SSF63393">
    <property type="entry name" value="RNA polymerase subunits"/>
    <property type="match status" value="1"/>
</dbReference>
<organism evidence="1 2">
    <name type="scientific">Brotonthovivens ammoniilytica</name>
    <dbReference type="NCBI Taxonomy" id="2981725"/>
    <lineage>
        <taxon>Bacteria</taxon>
        <taxon>Bacillati</taxon>
        <taxon>Bacillota</taxon>
        <taxon>Clostridia</taxon>
        <taxon>Lachnospirales</taxon>
        <taxon>Lachnospiraceae</taxon>
        <taxon>Brotonthovivens</taxon>
    </lineage>
</organism>
<reference evidence="1 2" key="1">
    <citation type="journal article" date="2021" name="ISME Commun">
        <title>Automated analysis of genomic sequences facilitates high-throughput and comprehensive description of bacteria.</title>
        <authorList>
            <person name="Hitch T.C.A."/>
        </authorList>
    </citation>
    <scope>NUCLEOTIDE SEQUENCE [LARGE SCALE GENOMIC DNA]</scope>
    <source>
        <strain evidence="1 2">Sanger_109</strain>
    </source>
</reference>
<proteinExistence type="predicted"/>
<evidence type="ECO:0000313" key="2">
    <source>
        <dbReference type="Proteomes" id="UP001652442"/>
    </source>
</evidence>
<sequence length="64" mass="7869">MMKLYICPECGWIRTVSRRLDVECFKCGNQQMQPVKLSYERYISMTQKEREDYKNSWLYIHGQR</sequence>
<keyword evidence="1" id="KW-0240">DNA-directed RNA polymerase</keyword>
<keyword evidence="2" id="KW-1185">Reference proteome</keyword>
<dbReference type="InterPro" id="IPR029040">
    <property type="entry name" value="RPABC4/Spt4"/>
</dbReference>
<gene>
    <name evidence="1" type="ORF">OCV88_13005</name>
</gene>
<dbReference type="Proteomes" id="UP001652442">
    <property type="component" value="Unassembled WGS sequence"/>
</dbReference>
<protein>
    <submittedName>
        <fullName evidence="1">DNA-directed RNA polymerase subunit M</fullName>
    </submittedName>
</protein>